<reference evidence="2 3" key="1">
    <citation type="submission" date="2016-10" db="EMBL/GenBank/DDBJ databases">
        <authorList>
            <person name="de Groot N.N."/>
        </authorList>
    </citation>
    <scope>NUCLEOTIDE SEQUENCE [LARGE SCALE GENOMIC DNA]</scope>
    <source>
        <strain evidence="2 3">JCM 18415</strain>
    </source>
</reference>
<accession>A0A1I6BWG0</accession>
<organism evidence="2 3">
    <name type="scientific">Halopseudomonas formosensis</name>
    <dbReference type="NCBI Taxonomy" id="1002526"/>
    <lineage>
        <taxon>Bacteria</taxon>
        <taxon>Pseudomonadati</taxon>
        <taxon>Pseudomonadota</taxon>
        <taxon>Gammaproteobacteria</taxon>
        <taxon>Pseudomonadales</taxon>
        <taxon>Pseudomonadaceae</taxon>
        <taxon>Halopseudomonas</taxon>
    </lineage>
</organism>
<dbReference type="RefSeq" id="WP_177197847.1">
    <property type="nucleotide sequence ID" value="NZ_FOYD01000007.1"/>
</dbReference>
<dbReference type="AlphaFoldDB" id="A0A1I6BWG0"/>
<dbReference type="SUPFAM" id="SSF56300">
    <property type="entry name" value="Metallo-dependent phosphatases"/>
    <property type="match status" value="1"/>
</dbReference>
<dbReference type="STRING" id="1002526.SAMN05216578_10795"/>
<dbReference type="Gene3D" id="3.60.21.10">
    <property type="match status" value="1"/>
</dbReference>
<dbReference type="PANTHER" id="PTHR12905:SF0">
    <property type="entry name" value="CALCINEURIN-LIKE PHOSPHOESTERASE DOMAIN-CONTAINING PROTEIN"/>
    <property type="match status" value="1"/>
</dbReference>
<dbReference type="Proteomes" id="UP000242815">
    <property type="component" value="Unassembled WGS sequence"/>
</dbReference>
<dbReference type="InterPro" id="IPR051693">
    <property type="entry name" value="UPF0046_metallophosphoest"/>
</dbReference>
<dbReference type="InterPro" id="IPR029052">
    <property type="entry name" value="Metallo-depent_PP-like"/>
</dbReference>
<gene>
    <name evidence="2" type="ORF">SAMN05216578_10795</name>
</gene>
<evidence type="ECO:0000313" key="2">
    <source>
        <dbReference type="EMBL" id="SFQ85271.1"/>
    </source>
</evidence>
<dbReference type="CDD" id="cd07379">
    <property type="entry name" value="MPP_239FB"/>
    <property type="match status" value="1"/>
</dbReference>
<dbReference type="EMBL" id="FOYD01000007">
    <property type="protein sequence ID" value="SFQ85271.1"/>
    <property type="molecule type" value="Genomic_DNA"/>
</dbReference>
<protein>
    <submittedName>
        <fullName evidence="2">Predicted phosphoesterase</fullName>
    </submittedName>
</protein>
<dbReference type="Pfam" id="PF00149">
    <property type="entry name" value="Metallophos"/>
    <property type="match status" value="1"/>
</dbReference>
<dbReference type="PANTHER" id="PTHR12905">
    <property type="entry name" value="METALLOPHOSPHOESTERASE"/>
    <property type="match status" value="1"/>
</dbReference>
<proteinExistence type="predicted"/>
<sequence>MKLVCISDTHSLHREIPHIPDGDVLIHAGDSLGQGTLENIEELNVWLGSLPHRHKIVIAGNHDWAFQDEPEQARALLTHAIYLQDSGVEIEGMRFWGSPWTPTFMHWAFMLDRGKPLSDAWGLIPDNTDVLITHGPPQGVGDTSCIGGSNVGCRDLLDRIDELRLKAHIFGHIHEGYGSYQRDDTTLINASTCTERYEPTNPPVIFELG</sequence>
<name>A0A1I6BWG0_9GAMM</name>
<dbReference type="InterPro" id="IPR004843">
    <property type="entry name" value="Calcineurin-like_PHP"/>
</dbReference>
<dbReference type="GO" id="GO:0016787">
    <property type="term" value="F:hydrolase activity"/>
    <property type="evidence" value="ECO:0007669"/>
    <property type="project" value="InterPro"/>
</dbReference>
<feature type="domain" description="Calcineurin-like phosphoesterase" evidence="1">
    <location>
        <begin position="1"/>
        <end position="175"/>
    </location>
</feature>
<evidence type="ECO:0000259" key="1">
    <source>
        <dbReference type="Pfam" id="PF00149"/>
    </source>
</evidence>
<evidence type="ECO:0000313" key="3">
    <source>
        <dbReference type="Proteomes" id="UP000242815"/>
    </source>
</evidence>